<dbReference type="Proteomes" id="UP000191680">
    <property type="component" value="Unassembled WGS sequence"/>
</dbReference>
<gene>
    <name evidence="2" type="ORF">BUL40_14525</name>
</gene>
<dbReference type="AlphaFoldDB" id="A0A1V6LP60"/>
<dbReference type="InterPro" id="IPR025380">
    <property type="entry name" value="DUF4369"/>
</dbReference>
<accession>A0A1V6LP60</accession>
<dbReference type="PROSITE" id="PS51257">
    <property type="entry name" value="PROKAR_LIPOPROTEIN"/>
    <property type="match status" value="1"/>
</dbReference>
<dbReference type="EMBL" id="MTBC01000011">
    <property type="protein sequence ID" value="OQD41807.1"/>
    <property type="molecule type" value="Genomic_DNA"/>
</dbReference>
<protein>
    <recommendedName>
        <fullName evidence="1">DUF4369 domain-containing protein</fullName>
    </recommendedName>
</protein>
<organism evidence="2 3">
    <name type="scientific">Croceivirga radicis</name>
    <dbReference type="NCBI Taxonomy" id="1929488"/>
    <lineage>
        <taxon>Bacteria</taxon>
        <taxon>Pseudomonadati</taxon>
        <taxon>Bacteroidota</taxon>
        <taxon>Flavobacteriia</taxon>
        <taxon>Flavobacteriales</taxon>
        <taxon>Flavobacteriaceae</taxon>
        <taxon>Croceivirga</taxon>
    </lineage>
</organism>
<evidence type="ECO:0000313" key="2">
    <source>
        <dbReference type="EMBL" id="OQD41807.1"/>
    </source>
</evidence>
<dbReference type="Pfam" id="PF14289">
    <property type="entry name" value="DUF4369"/>
    <property type="match status" value="1"/>
</dbReference>
<comment type="caution">
    <text evidence="2">The sequence shown here is derived from an EMBL/GenBank/DDBJ whole genome shotgun (WGS) entry which is preliminary data.</text>
</comment>
<sequence length="229" mass="25992">MKKIFFTIGLATLLVACGGNSENTMHLTGSIKGLKKGKLYLQKLADTTLATVDSISFNGDGSFEMTYELEDPELFWLHLDRADNNDYNDRLAFFGEAGEITINTTWDEFDKKAKITGSKSHEEYKEYQEMISQFNKKDLEINHLAITDSTKLDSLRTVAQRNYLRRYGYILNYGLTHPNSYVTPYVTLYDGAEANPKYLDSVYNNLSKEVAASKYGKALSEHIKTVKSE</sequence>
<dbReference type="OrthoDB" id="1143206at2"/>
<evidence type="ECO:0000259" key="1">
    <source>
        <dbReference type="Pfam" id="PF14289"/>
    </source>
</evidence>
<evidence type="ECO:0000313" key="3">
    <source>
        <dbReference type="Proteomes" id="UP000191680"/>
    </source>
</evidence>
<keyword evidence="3" id="KW-1185">Reference proteome</keyword>
<reference evidence="2 3" key="1">
    <citation type="submission" date="2016-12" db="EMBL/GenBank/DDBJ databases">
        <authorList>
            <person name="Song W.-J."/>
            <person name="Kurnit D.M."/>
        </authorList>
    </citation>
    <scope>NUCLEOTIDE SEQUENCE [LARGE SCALE GENOMIC DNA]</scope>
    <source>
        <strain evidence="2 3">HSG9</strain>
    </source>
</reference>
<feature type="domain" description="DUF4369" evidence="1">
    <location>
        <begin position="25"/>
        <end position="124"/>
    </location>
</feature>
<name>A0A1V6LP60_9FLAO</name>
<dbReference type="RefSeq" id="WP_080319843.1">
    <property type="nucleotide sequence ID" value="NZ_MTBC01000011.1"/>
</dbReference>
<proteinExistence type="predicted"/>